<sequence length="167" mass="19099">MRFCVFNEGSNIIRSAFSSDDIEGSNDVNFFMVTIKGNGDDEGTFTPMRRASPSVVVTTKTIMMSCEERQCVCVRVHAIGERVSDTHFSIFTQLLHILLLRHLVVINGFAFYFLSLTSFSFLLYMLLCCFCFQTCNVTFFFGCFQTWVFCMVLEKIEEKAFKNLISG</sequence>
<keyword evidence="1" id="KW-0812">Transmembrane</keyword>
<keyword evidence="1" id="KW-1133">Transmembrane helix</keyword>
<evidence type="ECO:0000313" key="2">
    <source>
        <dbReference type="EMBL" id="OAY21434.1"/>
    </source>
</evidence>
<dbReference type="EMBL" id="KV450898">
    <property type="protein sequence ID" value="OAY21434.1"/>
    <property type="molecule type" value="Genomic_DNA"/>
</dbReference>
<keyword evidence="1" id="KW-0472">Membrane</keyword>
<dbReference type="AlphaFoldDB" id="A0A199U9S5"/>
<proteinExistence type="predicted"/>
<name>A0A199U9S5_MANES</name>
<gene>
    <name evidence="2" type="ORF">MANES_S087500</name>
</gene>
<organism evidence="2">
    <name type="scientific">Manihot esculenta</name>
    <name type="common">Cassava</name>
    <name type="synonym">Jatropha manihot</name>
    <dbReference type="NCBI Taxonomy" id="3983"/>
    <lineage>
        <taxon>Eukaryota</taxon>
        <taxon>Viridiplantae</taxon>
        <taxon>Streptophyta</taxon>
        <taxon>Embryophyta</taxon>
        <taxon>Tracheophyta</taxon>
        <taxon>Spermatophyta</taxon>
        <taxon>Magnoliopsida</taxon>
        <taxon>eudicotyledons</taxon>
        <taxon>Gunneridae</taxon>
        <taxon>Pentapetalae</taxon>
        <taxon>rosids</taxon>
        <taxon>fabids</taxon>
        <taxon>Malpighiales</taxon>
        <taxon>Euphorbiaceae</taxon>
        <taxon>Crotonoideae</taxon>
        <taxon>Manihoteae</taxon>
        <taxon>Manihot</taxon>
    </lineage>
</organism>
<protein>
    <submittedName>
        <fullName evidence="2">Uncharacterized protein</fullName>
    </submittedName>
</protein>
<evidence type="ECO:0000256" key="1">
    <source>
        <dbReference type="SAM" id="Phobius"/>
    </source>
</evidence>
<accession>A0A199U9S5</accession>
<feature type="transmembrane region" description="Helical" evidence="1">
    <location>
        <begin position="94"/>
        <end position="115"/>
    </location>
</feature>
<feature type="transmembrane region" description="Helical" evidence="1">
    <location>
        <begin position="121"/>
        <end position="153"/>
    </location>
</feature>
<reference evidence="2" key="1">
    <citation type="submission" date="2016-02" db="EMBL/GenBank/DDBJ databases">
        <title>WGS assembly of Manihot esculenta.</title>
        <authorList>
            <person name="Bredeson J.V."/>
            <person name="Prochnik S.E."/>
            <person name="Lyons J.B."/>
            <person name="Schmutz J."/>
            <person name="Grimwood J."/>
            <person name="Vrebalov J."/>
            <person name="Bart R.S."/>
            <person name="Amuge T."/>
            <person name="Ferguson M.E."/>
            <person name="Green R."/>
            <person name="Putnam N."/>
            <person name="Stites J."/>
            <person name="Rounsley S."/>
            <person name="Rokhsar D.S."/>
        </authorList>
    </citation>
    <scope>NUCLEOTIDE SEQUENCE [LARGE SCALE GENOMIC DNA]</scope>
    <source>
        <tissue evidence="2">Leaf</tissue>
    </source>
</reference>